<dbReference type="Pfam" id="PF00582">
    <property type="entry name" value="Usp"/>
    <property type="match status" value="1"/>
</dbReference>
<reference evidence="4 5" key="1">
    <citation type="submission" date="2015-05" db="EMBL/GenBank/DDBJ databases">
        <title>Photobacterium galathea sp. nov.</title>
        <authorList>
            <person name="Machado H."/>
            <person name="Gram L."/>
        </authorList>
    </citation>
    <scope>NUCLEOTIDE SEQUENCE [LARGE SCALE GENOMIC DNA]</scope>
    <source>
        <strain evidence="4 5">DSM 22954</strain>
    </source>
</reference>
<comment type="caution">
    <text evidence="4">The sequence shown here is derived from an EMBL/GenBank/DDBJ whole genome shotgun (WGS) entry which is preliminary data.</text>
</comment>
<dbReference type="SUPFAM" id="SSF52402">
    <property type="entry name" value="Adenine nucleotide alpha hydrolases-like"/>
    <property type="match status" value="1"/>
</dbReference>
<dbReference type="Proteomes" id="UP000035909">
    <property type="component" value="Unassembled WGS sequence"/>
</dbReference>
<dbReference type="InterPro" id="IPR006016">
    <property type="entry name" value="UspA"/>
</dbReference>
<gene>
    <name evidence="4" type="ORF">ABT57_08295</name>
</gene>
<keyword evidence="5" id="KW-1185">Reference proteome</keyword>
<dbReference type="PATRIC" id="fig|320778.3.peg.1801"/>
<dbReference type="PIRSF" id="PIRSF006276">
    <property type="entry name" value="UspA"/>
    <property type="match status" value="1"/>
</dbReference>
<comment type="subcellular location">
    <subcellularLocation>
        <location evidence="2">Cytoplasm</location>
    </subcellularLocation>
</comment>
<dbReference type="GO" id="GO:0005737">
    <property type="term" value="C:cytoplasm"/>
    <property type="evidence" value="ECO:0007669"/>
    <property type="project" value="UniProtKB-SubCell"/>
</dbReference>
<dbReference type="InterPro" id="IPR006015">
    <property type="entry name" value="Universal_stress_UspA"/>
</dbReference>
<comment type="similarity">
    <text evidence="1 2">Belongs to the universal stress protein A family.</text>
</comment>
<protein>
    <recommendedName>
        <fullName evidence="2">Universal stress protein</fullName>
    </recommendedName>
</protein>
<evidence type="ECO:0000256" key="2">
    <source>
        <dbReference type="PIRNR" id="PIRNR006276"/>
    </source>
</evidence>
<evidence type="ECO:0000313" key="4">
    <source>
        <dbReference type="EMBL" id="KLV10681.1"/>
    </source>
</evidence>
<dbReference type="Gene3D" id="3.40.50.620">
    <property type="entry name" value="HUPs"/>
    <property type="match status" value="1"/>
</dbReference>
<feature type="domain" description="UspA" evidence="3">
    <location>
        <begin position="3"/>
        <end position="125"/>
    </location>
</feature>
<sequence>MNYQHILVAVDLTPSSQVVIDKAISLAKGTNCKVSFVFVDVNSVFIAPREEHKIEHELQVLAKKSGYPITDTLVVMGDLHIKLSGVVKKMGIDLVVCGHHHNFLSRLFSSVPKLANAVEADLLVVYLKQ</sequence>
<organism evidence="4 5">
    <name type="scientific">Photobacterium ganghwense</name>
    <dbReference type="NCBI Taxonomy" id="320778"/>
    <lineage>
        <taxon>Bacteria</taxon>
        <taxon>Pseudomonadati</taxon>
        <taxon>Pseudomonadota</taxon>
        <taxon>Gammaproteobacteria</taxon>
        <taxon>Vibrionales</taxon>
        <taxon>Vibrionaceae</taxon>
        <taxon>Photobacterium</taxon>
    </lineage>
</organism>
<evidence type="ECO:0000259" key="3">
    <source>
        <dbReference type="Pfam" id="PF00582"/>
    </source>
</evidence>
<evidence type="ECO:0000313" key="5">
    <source>
        <dbReference type="Proteomes" id="UP000035909"/>
    </source>
</evidence>
<dbReference type="STRING" id="320778.ABT57_08295"/>
<evidence type="ECO:0000256" key="1">
    <source>
        <dbReference type="ARBA" id="ARBA00008791"/>
    </source>
</evidence>
<dbReference type="EMBL" id="LDOU01000006">
    <property type="protein sequence ID" value="KLV10681.1"/>
    <property type="molecule type" value="Genomic_DNA"/>
</dbReference>
<dbReference type="OrthoDB" id="9792500at2"/>
<dbReference type="AlphaFoldDB" id="A0A0J1HGE8"/>
<accession>A0A0J1HGE8</accession>
<dbReference type="RefSeq" id="WP_047884869.1">
    <property type="nucleotide sequence ID" value="NZ_LDOU01000006.1"/>
</dbReference>
<keyword evidence="2" id="KW-0963">Cytoplasm</keyword>
<name>A0A0J1HGE8_9GAMM</name>
<dbReference type="InterPro" id="IPR014729">
    <property type="entry name" value="Rossmann-like_a/b/a_fold"/>
</dbReference>
<proteinExistence type="inferred from homology"/>